<feature type="transmembrane region" description="Helical" evidence="5">
    <location>
        <begin position="167"/>
        <end position="189"/>
    </location>
</feature>
<dbReference type="AlphaFoldDB" id="A0A1M5HLW4"/>
<gene>
    <name evidence="7" type="ORF">SAMN05444169_0906</name>
</gene>
<protein>
    <submittedName>
        <fullName evidence="7">Ca2+:H+ antiporter</fullName>
    </submittedName>
</protein>
<evidence type="ECO:0000256" key="1">
    <source>
        <dbReference type="ARBA" id="ARBA00004141"/>
    </source>
</evidence>
<feature type="transmembrane region" description="Helical" evidence="5">
    <location>
        <begin position="288"/>
        <end position="311"/>
    </location>
</feature>
<dbReference type="PANTHER" id="PTHR37958:SF1">
    <property type="entry name" value="SODIUM-POTASSIUM_PROTON ANTIPORTER CHAA"/>
    <property type="match status" value="1"/>
</dbReference>
<feature type="transmembrane region" description="Helical" evidence="5">
    <location>
        <begin position="141"/>
        <end position="161"/>
    </location>
</feature>
<dbReference type="EMBL" id="LT670818">
    <property type="protein sequence ID" value="SHG16917.1"/>
    <property type="molecule type" value="Genomic_DNA"/>
</dbReference>
<feature type="transmembrane region" description="Helical" evidence="5">
    <location>
        <begin position="256"/>
        <end position="276"/>
    </location>
</feature>
<feature type="transmembrane region" description="Helical" evidence="5">
    <location>
        <begin position="216"/>
        <end position="236"/>
    </location>
</feature>
<feature type="transmembrane region" description="Helical" evidence="5">
    <location>
        <begin position="37"/>
        <end position="59"/>
    </location>
</feature>
<evidence type="ECO:0000313" key="8">
    <source>
        <dbReference type="Proteomes" id="UP000190675"/>
    </source>
</evidence>
<feature type="transmembrane region" description="Helical" evidence="5">
    <location>
        <begin position="71"/>
        <end position="94"/>
    </location>
</feature>
<comment type="subcellular location">
    <subcellularLocation>
        <location evidence="1">Membrane</location>
        <topology evidence="1">Multi-pass membrane protein</topology>
    </subcellularLocation>
</comment>
<accession>A0A1M5HLW4</accession>
<dbReference type="GO" id="GO:0015386">
    <property type="term" value="F:potassium:proton antiporter activity"/>
    <property type="evidence" value="ECO:0007669"/>
    <property type="project" value="TreeGrafter"/>
</dbReference>
<organism evidence="7 8">
    <name type="scientific">Bradyrhizobium erythrophlei</name>
    <dbReference type="NCBI Taxonomy" id="1437360"/>
    <lineage>
        <taxon>Bacteria</taxon>
        <taxon>Pseudomonadati</taxon>
        <taxon>Pseudomonadota</taxon>
        <taxon>Alphaproteobacteria</taxon>
        <taxon>Hyphomicrobiales</taxon>
        <taxon>Nitrobacteraceae</taxon>
        <taxon>Bradyrhizobium</taxon>
    </lineage>
</organism>
<keyword evidence="3 5" id="KW-1133">Transmembrane helix</keyword>
<sequence length="365" mass="38151">MSAHGPMPRSAWIFPALAVLFFAGATALGVTFTPSAAGSAFAAALLVILFGTVFAAVHHAEVIAERVGEPYGTLLLTLAVTVIEVALIATIMLGDKPVPTLARDTVFAVVMIVCNGLVGICILAGGLRYREQDVQVAGSNLYLSVLIVMGTITLIMPNYTLTTPGPVYSAVQLGFVSVVTLLLYAVFLYTQTVRHRGYFVGSEHDPGADGRPLSNAMLGLSITLLLVSLLAVVLLAKKFSLVVDFATARIGAPPAFAGVLVALLILLPESVAALAAARKNDLQKSMNLALGSSLATIGLTIPAVAVAAYALDKQLVLGLDPQSMVLLGLTFILSMLTFGTGRTNILFGLVHVVVFAVFVFLVFVP</sequence>
<evidence type="ECO:0000256" key="5">
    <source>
        <dbReference type="SAM" id="Phobius"/>
    </source>
</evidence>
<evidence type="ECO:0000313" key="7">
    <source>
        <dbReference type="EMBL" id="SHG16917.1"/>
    </source>
</evidence>
<reference evidence="7 8" key="1">
    <citation type="submission" date="2016-11" db="EMBL/GenBank/DDBJ databases">
        <authorList>
            <person name="Jaros S."/>
            <person name="Januszkiewicz K."/>
            <person name="Wedrychowicz H."/>
        </authorList>
    </citation>
    <scope>NUCLEOTIDE SEQUENCE [LARGE SCALE GENOMIC DNA]</scope>
    <source>
        <strain evidence="7 8">GAS242</strain>
    </source>
</reference>
<name>A0A1M5HLW4_9BRAD</name>
<proteinExistence type="predicted"/>
<feature type="transmembrane region" description="Helical" evidence="5">
    <location>
        <begin position="323"/>
        <end position="339"/>
    </location>
</feature>
<evidence type="ECO:0000256" key="2">
    <source>
        <dbReference type="ARBA" id="ARBA00022692"/>
    </source>
</evidence>
<dbReference type="GO" id="GO:0015385">
    <property type="term" value="F:sodium:proton antiporter activity"/>
    <property type="evidence" value="ECO:0007669"/>
    <property type="project" value="TreeGrafter"/>
</dbReference>
<keyword evidence="4 5" id="KW-0472">Membrane</keyword>
<feature type="transmembrane region" description="Helical" evidence="5">
    <location>
        <begin position="346"/>
        <end position="364"/>
    </location>
</feature>
<dbReference type="GO" id="GO:0005886">
    <property type="term" value="C:plasma membrane"/>
    <property type="evidence" value="ECO:0007669"/>
    <property type="project" value="TreeGrafter"/>
</dbReference>
<dbReference type="Pfam" id="PF01699">
    <property type="entry name" value="Na_Ca_ex"/>
    <property type="match status" value="2"/>
</dbReference>
<dbReference type="Proteomes" id="UP000190675">
    <property type="component" value="Chromosome I"/>
</dbReference>
<dbReference type="InterPro" id="IPR052946">
    <property type="entry name" value="Alkaline_pH_Ca-Antiporter"/>
</dbReference>
<dbReference type="RefSeq" id="WP_079564916.1">
    <property type="nucleotide sequence ID" value="NZ_LT670818.1"/>
</dbReference>
<dbReference type="OrthoDB" id="9787814at2"/>
<dbReference type="PANTHER" id="PTHR37958">
    <property type="entry name" value="SODIUM-POTASSIUM/PROTON ANTIPORTER CHAA"/>
    <property type="match status" value="1"/>
</dbReference>
<evidence type="ECO:0000256" key="4">
    <source>
        <dbReference type="ARBA" id="ARBA00023136"/>
    </source>
</evidence>
<dbReference type="InterPro" id="IPR004837">
    <property type="entry name" value="NaCa_Exmemb"/>
</dbReference>
<evidence type="ECO:0000256" key="3">
    <source>
        <dbReference type="ARBA" id="ARBA00022989"/>
    </source>
</evidence>
<keyword evidence="2 5" id="KW-0812">Transmembrane</keyword>
<evidence type="ECO:0000259" key="6">
    <source>
        <dbReference type="Pfam" id="PF01699"/>
    </source>
</evidence>
<feature type="domain" description="Sodium/calcium exchanger membrane region" evidence="6">
    <location>
        <begin position="221"/>
        <end position="363"/>
    </location>
</feature>
<feature type="domain" description="Sodium/calcium exchanger membrane region" evidence="6">
    <location>
        <begin position="43"/>
        <end position="192"/>
    </location>
</feature>
<feature type="transmembrane region" description="Helical" evidence="5">
    <location>
        <begin position="106"/>
        <end position="129"/>
    </location>
</feature>